<dbReference type="GO" id="GO:0042597">
    <property type="term" value="C:periplasmic space"/>
    <property type="evidence" value="ECO:0007669"/>
    <property type="project" value="UniProtKB-SubCell"/>
</dbReference>
<dbReference type="PANTHER" id="PTHR42951">
    <property type="entry name" value="METALLO-BETA-LACTAMASE DOMAIN-CONTAINING"/>
    <property type="match status" value="1"/>
</dbReference>
<evidence type="ECO:0000256" key="10">
    <source>
        <dbReference type="ARBA" id="ARBA00022833"/>
    </source>
</evidence>
<organism evidence="14 15">
    <name type="scientific">Noviluteimonas gilva</name>
    <dbReference type="NCBI Taxonomy" id="2682097"/>
    <lineage>
        <taxon>Bacteria</taxon>
        <taxon>Pseudomonadati</taxon>
        <taxon>Pseudomonadota</taxon>
        <taxon>Gammaproteobacteria</taxon>
        <taxon>Lysobacterales</taxon>
        <taxon>Lysobacteraceae</taxon>
        <taxon>Noviluteimonas</taxon>
    </lineage>
</organism>
<evidence type="ECO:0000313" key="14">
    <source>
        <dbReference type="EMBL" id="MUV14071.1"/>
    </source>
</evidence>
<accession>A0A7C9HSB4</accession>
<keyword evidence="8" id="KW-0574">Periplasm</keyword>
<dbReference type="Pfam" id="PF00753">
    <property type="entry name" value="Lactamase_B"/>
    <property type="match status" value="1"/>
</dbReference>
<evidence type="ECO:0000256" key="9">
    <source>
        <dbReference type="ARBA" id="ARBA00022801"/>
    </source>
</evidence>
<evidence type="ECO:0000256" key="3">
    <source>
        <dbReference type="ARBA" id="ARBA00004418"/>
    </source>
</evidence>
<dbReference type="AlphaFoldDB" id="A0A7C9HSB4"/>
<evidence type="ECO:0000256" key="5">
    <source>
        <dbReference type="ARBA" id="ARBA00012865"/>
    </source>
</evidence>
<keyword evidence="7 12" id="KW-0732">Signal</keyword>
<dbReference type="InterPro" id="IPR036866">
    <property type="entry name" value="RibonucZ/Hydroxyglut_hydro"/>
</dbReference>
<reference evidence="14 15" key="1">
    <citation type="submission" date="2019-12" db="EMBL/GenBank/DDBJ databases">
        <authorList>
            <person name="Xu J."/>
        </authorList>
    </citation>
    <scope>NUCLEOTIDE SEQUENCE [LARGE SCALE GENOMIC DNA]</scope>
    <source>
        <strain evidence="14 15">HX-5-24</strain>
    </source>
</reference>
<comment type="caution">
    <text evidence="14">The sequence shown here is derived from an EMBL/GenBank/DDBJ whole genome shotgun (WGS) entry which is preliminary data.</text>
</comment>
<keyword evidence="9" id="KW-0378">Hydrolase</keyword>
<evidence type="ECO:0000256" key="1">
    <source>
        <dbReference type="ARBA" id="ARBA00001526"/>
    </source>
</evidence>
<dbReference type="GO" id="GO:0008270">
    <property type="term" value="F:zinc ion binding"/>
    <property type="evidence" value="ECO:0007669"/>
    <property type="project" value="InterPro"/>
</dbReference>
<feature type="signal peptide" evidence="12">
    <location>
        <begin position="1"/>
        <end position="24"/>
    </location>
</feature>
<dbReference type="GO" id="GO:0017001">
    <property type="term" value="P:antibiotic catabolic process"/>
    <property type="evidence" value="ECO:0007669"/>
    <property type="project" value="InterPro"/>
</dbReference>
<dbReference type="InterPro" id="IPR050855">
    <property type="entry name" value="NDM-1-like"/>
</dbReference>
<dbReference type="PROSITE" id="PS00743">
    <property type="entry name" value="BETA_LACTAMASE_B_1"/>
    <property type="match status" value="1"/>
</dbReference>
<dbReference type="Proteomes" id="UP000479692">
    <property type="component" value="Unassembled WGS sequence"/>
</dbReference>
<dbReference type="SMART" id="SM00849">
    <property type="entry name" value="Lactamase_B"/>
    <property type="match status" value="1"/>
</dbReference>
<evidence type="ECO:0000256" key="11">
    <source>
        <dbReference type="ARBA" id="ARBA00023251"/>
    </source>
</evidence>
<dbReference type="SUPFAM" id="SSF56281">
    <property type="entry name" value="Metallo-hydrolase/oxidoreductase"/>
    <property type="match status" value="1"/>
</dbReference>
<comment type="similarity">
    <text evidence="4">Belongs to the metallo-beta-lactamase superfamily. Class-B beta-lactamase family.</text>
</comment>
<feature type="chain" id="PRO_5028812714" description="beta-lactamase" evidence="12">
    <location>
        <begin position="25"/>
        <end position="298"/>
    </location>
</feature>
<evidence type="ECO:0000256" key="8">
    <source>
        <dbReference type="ARBA" id="ARBA00022764"/>
    </source>
</evidence>
<dbReference type="Gene3D" id="3.60.15.10">
    <property type="entry name" value="Ribonuclease Z/Hydroxyacylglutathione hydrolase-like"/>
    <property type="match status" value="1"/>
</dbReference>
<dbReference type="NCBIfam" id="NF033105">
    <property type="entry name" value="bla_subclass_B3"/>
    <property type="match status" value="1"/>
</dbReference>
<comment type="catalytic activity">
    <reaction evidence="1">
        <text>a beta-lactam + H2O = a substituted beta-amino acid</text>
        <dbReference type="Rhea" id="RHEA:20401"/>
        <dbReference type="ChEBI" id="CHEBI:15377"/>
        <dbReference type="ChEBI" id="CHEBI:35627"/>
        <dbReference type="ChEBI" id="CHEBI:140347"/>
        <dbReference type="EC" id="3.5.2.6"/>
    </reaction>
</comment>
<dbReference type="RefSeq" id="WP_156641399.1">
    <property type="nucleotide sequence ID" value="NZ_WOXT01000002.1"/>
</dbReference>
<keyword evidence="6" id="KW-0479">Metal-binding</keyword>
<evidence type="ECO:0000256" key="6">
    <source>
        <dbReference type="ARBA" id="ARBA00022723"/>
    </source>
</evidence>
<keyword evidence="15" id="KW-1185">Reference proteome</keyword>
<dbReference type="InterPro" id="IPR001018">
    <property type="entry name" value="Beta-lactamase_class-B_CS"/>
</dbReference>
<keyword evidence="10" id="KW-0862">Zinc</keyword>
<gene>
    <name evidence="14" type="primary">bla</name>
    <name evidence="14" type="ORF">GN331_07590</name>
</gene>
<feature type="domain" description="Metallo-beta-lactamase" evidence="13">
    <location>
        <begin position="66"/>
        <end position="254"/>
    </location>
</feature>
<dbReference type="GO" id="GO:0008800">
    <property type="term" value="F:beta-lactamase activity"/>
    <property type="evidence" value="ECO:0007669"/>
    <property type="project" value="UniProtKB-EC"/>
</dbReference>
<evidence type="ECO:0000256" key="4">
    <source>
        <dbReference type="ARBA" id="ARBA00005250"/>
    </source>
</evidence>
<evidence type="ECO:0000256" key="2">
    <source>
        <dbReference type="ARBA" id="ARBA00001947"/>
    </source>
</evidence>
<sequence length="298" mass="32169">MQTLFRATRVAVALLSFLTLSSFAADAPPREKPLPQSGAYEVPDAWRQPIAPLQLADHTWYIGTESISAVLVVTPDGALLIDGGMPQAANMLLANMFKVGVAPSQLRWLLVSHAHADHAGPVAALKRATGARIVANAESAAMLAKGGTDDIHFGDDITFPPAQVDRYLQDEEVVEVGAMRLTGHFTPGHTPGSTSWTWTDTKNGKPLRFAYVDSLSAPGYKLIGNARFPRIVETYKRTFDVVRKLPCDVLLTPHSDASGWTPNDASNPHPKPMTCVEYADGAEAKFDAELAKQRAGSR</sequence>
<evidence type="ECO:0000259" key="13">
    <source>
        <dbReference type="SMART" id="SM00849"/>
    </source>
</evidence>
<keyword evidence="11" id="KW-0046">Antibiotic resistance</keyword>
<evidence type="ECO:0000256" key="12">
    <source>
        <dbReference type="SAM" id="SignalP"/>
    </source>
</evidence>
<name>A0A7C9HSB4_9GAMM</name>
<dbReference type="EC" id="3.5.2.6" evidence="5"/>
<dbReference type="InterPro" id="IPR001279">
    <property type="entry name" value="Metallo-B-lactamas"/>
</dbReference>
<dbReference type="PANTHER" id="PTHR42951:SF17">
    <property type="entry name" value="METALLO-BETA-LACTAMASE DOMAIN-CONTAINING PROTEIN"/>
    <property type="match status" value="1"/>
</dbReference>
<dbReference type="CDD" id="cd16289">
    <property type="entry name" value="L1_POM-1-like_MBL-B3"/>
    <property type="match status" value="1"/>
</dbReference>
<dbReference type="GO" id="GO:0046677">
    <property type="term" value="P:response to antibiotic"/>
    <property type="evidence" value="ECO:0007669"/>
    <property type="project" value="UniProtKB-KW"/>
</dbReference>
<evidence type="ECO:0000256" key="7">
    <source>
        <dbReference type="ARBA" id="ARBA00022729"/>
    </source>
</evidence>
<dbReference type="EMBL" id="WOXT01000002">
    <property type="protein sequence ID" value="MUV14071.1"/>
    <property type="molecule type" value="Genomic_DNA"/>
</dbReference>
<protein>
    <recommendedName>
        <fullName evidence="5">beta-lactamase</fullName>
        <ecNumber evidence="5">3.5.2.6</ecNumber>
    </recommendedName>
</protein>
<evidence type="ECO:0000313" key="15">
    <source>
        <dbReference type="Proteomes" id="UP000479692"/>
    </source>
</evidence>
<comment type="cofactor">
    <cofactor evidence="2">
        <name>Zn(2+)</name>
        <dbReference type="ChEBI" id="CHEBI:29105"/>
    </cofactor>
</comment>
<proteinExistence type="inferred from homology"/>
<dbReference type="NCBIfam" id="NF012229">
    <property type="entry name" value="bla_class_B_core"/>
    <property type="match status" value="1"/>
</dbReference>
<comment type="subcellular location">
    <subcellularLocation>
        <location evidence="3">Periplasm</location>
    </subcellularLocation>
</comment>